<proteinExistence type="predicted"/>
<reference evidence="2 3" key="1">
    <citation type="journal article" date="2014" name="Agronomy (Basel)">
        <title>A Draft Genome Sequence for Ensete ventricosum, the Drought-Tolerant Tree Against Hunger.</title>
        <authorList>
            <person name="Harrison J."/>
            <person name="Moore K.A."/>
            <person name="Paszkiewicz K."/>
            <person name="Jones T."/>
            <person name="Grant M."/>
            <person name="Ambacheew D."/>
            <person name="Muzemil S."/>
            <person name="Studholme D.J."/>
        </authorList>
    </citation>
    <scope>NUCLEOTIDE SEQUENCE [LARGE SCALE GENOMIC DNA]</scope>
</reference>
<dbReference type="AlphaFoldDB" id="A0A426WX15"/>
<evidence type="ECO:0000313" key="2">
    <source>
        <dbReference type="EMBL" id="RRT31778.1"/>
    </source>
</evidence>
<feature type="region of interest" description="Disordered" evidence="1">
    <location>
        <begin position="197"/>
        <end position="219"/>
    </location>
</feature>
<evidence type="ECO:0000313" key="3">
    <source>
        <dbReference type="Proteomes" id="UP000287651"/>
    </source>
</evidence>
<dbReference type="EMBL" id="AMZH03036005">
    <property type="protein sequence ID" value="RRT31778.1"/>
    <property type="molecule type" value="Genomic_DNA"/>
</dbReference>
<gene>
    <name evidence="2" type="ORF">B296_00052994</name>
</gene>
<sequence>NVNLGTSLGDLAERVNSGTNPGDLAEKMNSGTNPGDSTERVNSGTNPGDSAERVNSGTNPGDSAEKVNAGTNPGDLAERVNSGTNPGDLVERSVSESVGRLPTTKVGNPATPYLSDEEFILVSRLKGILSSSCAIKEITKLWLVKGGLSLAESDEGGTVLHPAIFDLGYQDSYKEMKARWRGLKNSTKELDALKSRGGPEAIAKAEERASELEQELEKTKRERDEVLQRLEASKKELSEVRSNLAEIQRLLKEVRVRAQKMDDELLQSVKALENA</sequence>
<evidence type="ECO:0000256" key="1">
    <source>
        <dbReference type="SAM" id="MobiDB-lite"/>
    </source>
</evidence>
<protein>
    <submittedName>
        <fullName evidence="2">Uncharacterized protein</fullName>
    </submittedName>
</protein>
<feature type="region of interest" description="Disordered" evidence="1">
    <location>
        <begin position="1"/>
        <end position="110"/>
    </location>
</feature>
<comment type="caution">
    <text evidence="2">The sequence shown here is derived from an EMBL/GenBank/DDBJ whole genome shotgun (WGS) entry which is preliminary data.</text>
</comment>
<name>A0A426WX15_ENSVE</name>
<organism evidence="2 3">
    <name type="scientific">Ensete ventricosum</name>
    <name type="common">Abyssinian banana</name>
    <name type="synonym">Musa ensete</name>
    <dbReference type="NCBI Taxonomy" id="4639"/>
    <lineage>
        <taxon>Eukaryota</taxon>
        <taxon>Viridiplantae</taxon>
        <taxon>Streptophyta</taxon>
        <taxon>Embryophyta</taxon>
        <taxon>Tracheophyta</taxon>
        <taxon>Spermatophyta</taxon>
        <taxon>Magnoliopsida</taxon>
        <taxon>Liliopsida</taxon>
        <taxon>Zingiberales</taxon>
        <taxon>Musaceae</taxon>
        <taxon>Ensete</taxon>
    </lineage>
</organism>
<accession>A0A426WX15</accession>
<feature type="non-terminal residue" evidence="2">
    <location>
        <position position="1"/>
    </location>
</feature>
<feature type="compositionally biased region" description="Polar residues" evidence="1">
    <location>
        <begin position="29"/>
        <end position="61"/>
    </location>
</feature>
<feature type="compositionally biased region" description="Basic and acidic residues" evidence="1">
    <location>
        <begin position="203"/>
        <end position="219"/>
    </location>
</feature>
<dbReference type="Proteomes" id="UP000287651">
    <property type="component" value="Unassembled WGS sequence"/>
</dbReference>